<keyword evidence="2" id="KW-0472">Membrane</keyword>
<evidence type="ECO:0000313" key="3">
    <source>
        <dbReference type="EMBL" id="KIH89968.1"/>
    </source>
</evidence>
<comment type="caution">
    <text evidence="3">The sequence shown here is derived from an EMBL/GenBank/DDBJ whole genome shotgun (WGS) entry which is preliminary data.</text>
</comment>
<feature type="compositionally biased region" description="Polar residues" evidence="1">
    <location>
        <begin position="264"/>
        <end position="290"/>
    </location>
</feature>
<feature type="compositionally biased region" description="Low complexity" evidence="1">
    <location>
        <begin position="251"/>
        <end position="261"/>
    </location>
</feature>
<feature type="region of interest" description="Disordered" evidence="1">
    <location>
        <begin position="86"/>
        <end position="123"/>
    </location>
</feature>
<feature type="compositionally biased region" description="Low complexity" evidence="1">
    <location>
        <begin position="162"/>
        <end position="176"/>
    </location>
</feature>
<keyword evidence="2" id="KW-0812">Transmembrane</keyword>
<evidence type="ECO:0000256" key="1">
    <source>
        <dbReference type="SAM" id="MobiDB-lite"/>
    </source>
</evidence>
<gene>
    <name evidence="3" type="ORF">SPBR_00888</name>
</gene>
<dbReference type="RefSeq" id="XP_040617978.1">
    <property type="nucleotide sequence ID" value="XM_040759207.1"/>
</dbReference>
<reference evidence="3 4" key="1">
    <citation type="journal article" date="2014" name="BMC Genomics">
        <title>Comparative genomics of the major fungal agents of human and animal Sporotrichosis: Sporothrix schenckii and Sporothrix brasiliensis.</title>
        <authorList>
            <person name="Teixeira M.M."/>
            <person name="de Almeida L.G."/>
            <person name="Kubitschek-Barreira P."/>
            <person name="Alves F.L."/>
            <person name="Kioshima E.S."/>
            <person name="Abadio A.K."/>
            <person name="Fernandes L."/>
            <person name="Derengowski L.S."/>
            <person name="Ferreira K.S."/>
            <person name="Souza R.C."/>
            <person name="Ruiz J.C."/>
            <person name="de Andrade N.C."/>
            <person name="Paes H.C."/>
            <person name="Nicola A.M."/>
            <person name="Albuquerque P."/>
            <person name="Gerber A.L."/>
            <person name="Martins V.P."/>
            <person name="Peconick L.D."/>
            <person name="Neto A.V."/>
            <person name="Chaucanez C.B."/>
            <person name="Silva P.A."/>
            <person name="Cunha O.L."/>
            <person name="de Oliveira F.F."/>
            <person name="dos Santos T.C."/>
            <person name="Barros A.L."/>
            <person name="Soares M.A."/>
            <person name="de Oliveira L.M."/>
            <person name="Marini M.M."/>
            <person name="Villalobos-Duno H."/>
            <person name="Cunha M.M."/>
            <person name="de Hoog S."/>
            <person name="da Silveira J.F."/>
            <person name="Henrissat B."/>
            <person name="Nino-Vega G.A."/>
            <person name="Cisalpino P.S."/>
            <person name="Mora-Montes H.M."/>
            <person name="Almeida S.R."/>
            <person name="Stajich J.E."/>
            <person name="Lopes-Bezerra L.M."/>
            <person name="Vasconcelos A.T."/>
            <person name="Felipe M.S."/>
        </authorList>
    </citation>
    <scope>NUCLEOTIDE SEQUENCE [LARGE SCALE GENOMIC DNA]</scope>
    <source>
        <strain evidence="3 4">5110</strain>
    </source>
</reference>
<dbReference type="AlphaFoldDB" id="A0A0C2FFR7"/>
<keyword evidence="2" id="KW-1133">Transmembrane helix</keyword>
<name>A0A0C2FFR7_9PEZI</name>
<proteinExistence type="predicted"/>
<keyword evidence="4" id="KW-1185">Reference proteome</keyword>
<evidence type="ECO:0000313" key="4">
    <source>
        <dbReference type="Proteomes" id="UP000031575"/>
    </source>
</evidence>
<feature type="region of interest" description="Disordered" evidence="1">
    <location>
        <begin position="148"/>
        <end position="176"/>
    </location>
</feature>
<feature type="compositionally biased region" description="Polar residues" evidence="1">
    <location>
        <begin position="106"/>
        <end position="123"/>
    </location>
</feature>
<dbReference type="EMBL" id="AWTV01000008">
    <property type="protein sequence ID" value="KIH89968.1"/>
    <property type="molecule type" value="Genomic_DNA"/>
</dbReference>
<sequence>MTTYASLTPAMTATSVSVAPSSVASMVAQLNQGVANDSAPPPQMHVTAASAAIIALLLLAAVFGIWFAIWGNLDRAQRWCSCMLGRPNTGRGRGNGNDDDGDGGRSQSLSHEMQPPTVTRSYSVQRNNNCVDLERGVPRRQVRFLFASSSSSETAGESAKPASTSTSTTTTTTTTQAATPLRWPFWPDVANPPVEPAQPENRMVVEALARDYDVAGRRVRFAQGTKVGRVAPVSPVSQVAQAAHAAQVVTPTSTRPSVVAVQGSHRSNGSKRTSSTPTAQTTDRNFSIGSRSGLRRDLTARKSVVAVIEN</sequence>
<dbReference type="Proteomes" id="UP000031575">
    <property type="component" value="Unassembled WGS sequence"/>
</dbReference>
<feature type="region of interest" description="Disordered" evidence="1">
    <location>
        <begin position="251"/>
        <end position="294"/>
    </location>
</feature>
<organism evidence="3 4">
    <name type="scientific">Sporothrix brasiliensis 5110</name>
    <dbReference type="NCBI Taxonomy" id="1398154"/>
    <lineage>
        <taxon>Eukaryota</taxon>
        <taxon>Fungi</taxon>
        <taxon>Dikarya</taxon>
        <taxon>Ascomycota</taxon>
        <taxon>Pezizomycotina</taxon>
        <taxon>Sordariomycetes</taxon>
        <taxon>Sordariomycetidae</taxon>
        <taxon>Ophiostomatales</taxon>
        <taxon>Ophiostomataceae</taxon>
        <taxon>Sporothrix</taxon>
    </lineage>
</organism>
<dbReference type="HOGENOM" id="CLU_947221_0_0_1"/>
<evidence type="ECO:0000256" key="2">
    <source>
        <dbReference type="SAM" id="Phobius"/>
    </source>
</evidence>
<dbReference type="OrthoDB" id="10423156at2759"/>
<dbReference type="VEuPathDB" id="FungiDB:SPBR_00888"/>
<accession>A0A0C2FFR7</accession>
<feature type="transmembrane region" description="Helical" evidence="2">
    <location>
        <begin position="48"/>
        <end position="69"/>
    </location>
</feature>
<dbReference type="GeneID" id="63674128"/>
<protein>
    <submittedName>
        <fullName evidence="3">Uncharacterized protein</fullName>
    </submittedName>
</protein>